<dbReference type="PANTHER" id="PTHR44259:SF89">
    <property type="entry name" value="DUF295 DOMAIN-CONTAINING PROTEIN-RELATED"/>
    <property type="match status" value="1"/>
</dbReference>
<dbReference type="Proteomes" id="UP001295469">
    <property type="component" value="Chromosome C07"/>
</dbReference>
<keyword evidence="4" id="KW-1185">Reference proteome</keyword>
<reference evidence="3 4" key="2">
    <citation type="submission" date="2021-05" db="EMBL/GenBank/DDBJ databases">
        <title>Genome Assembly of Synthetic Allotetraploid Brassica napus Reveals Homoeologous Exchanges between Subgenomes.</title>
        <authorList>
            <person name="Davis J.T."/>
        </authorList>
    </citation>
    <scope>NUCLEOTIDE SEQUENCE [LARGE SCALE GENOMIC DNA]</scope>
    <source>
        <strain evidence="4">cv. Da-Ae</strain>
        <tissue evidence="3">Seedling</tissue>
    </source>
</reference>
<reference evidence="2" key="1">
    <citation type="submission" date="2021-01" db="EMBL/GenBank/DDBJ databases">
        <authorList>
            <consortium name="Genoscope - CEA"/>
            <person name="William W."/>
        </authorList>
    </citation>
    <scope>NUCLEOTIDE SEQUENCE</scope>
</reference>
<name>A0A816LZX8_BRANA</name>
<dbReference type="KEGG" id="bna:106390616"/>
<dbReference type="OrthoDB" id="1100039at2759"/>
<dbReference type="EMBL" id="JAGKQM010000017">
    <property type="protein sequence ID" value="KAH0868163.1"/>
    <property type="molecule type" value="Genomic_DNA"/>
</dbReference>
<dbReference type="EMBL" id="HG994371">
    <property type="protein sequence ID" value="CAF1968702.1"/>
    <property type="molecule type" value="Genomic_DNA"/>
</dbReference>
<gene>
    <name evidence="2" type="ORF">DARMORV10_C07P15370.1</name>
    <name evidence="3" type="ORF">HID58_075185</name>
</gene>
<dbReference type="PANTHER" id="PTHR44259">
    <property type="entry name" value="OS07G0183000 PROTEIN-RELATED"/>
    <property type="match status" value="1"/>
</dbReference>
<evidence type="ECO:0000313" key="4">
    <source>
        <dbReference type="Proteomes" id="UP000824890"/>
    </source>
</evidence>
<feature type="domain" description="KIB1-4 beta-propeller" evidence="1">
    <location>
        <begin position="65"/>
        <end position="319"/>
    </location>
</feature>
<dbReference type="InterPro" id="IPR005174">
    <property type="entry name" value="KIB1-4_b-propeller"/>
</dbReference>
<evidence type="ECO:0000313" key="2">
    <source>
        <dbReference type="EMBL" id="CAF1968702.1"/>
    </source>
</evidence>
<dbReference type="AlphaFoldDB" id="A0A816LZX8"/>
<sequence length="365" mass="41101">MSRFLNNGLSFLMHKRGSRMLSSSSSSSGPFLRLGSMVKEEEEEDVLDDVLLFDAAKEELLTVPDKPHPHELADTTVVASSLGWGFFSGFSDRSLYISDHLNPLSSSSKVIPLPPLTALSSCQTDVFCNVAMSSSSPSDDDPDLVVAVKFLGRQLSLCRPNRDLRWTNIATPFPFLERSNLMYSNRDRKFYLPLPGSTYLCSWDLHFTPSFRKFMYTNRPKLSQSEHQLLDSCSRADYWVESPSGERFLVKCYTNDTLERDPVFMVFREEGMTDMCYTEDIGDLCIFISESDPFCVLAGSCPGLVPNSIYLTESVFGVYHLPTKSLRHFEEKPFLGKAEVQPSLGKAEVQPILPHWLPPSCSHLL</sequence>
<dbReference type="Proteomes" id="UP000824890">
    <property type="component" value="Unassembled WGS sequence"/>
</dbReference>
<organism evidence="2">
    <name type="scientific">Brassica napus</name>
    <name type="common">Rape</name>
    <dbReference type="NCBI Taxonomy" id="3708"/>
    <lineage>
        <taxon>Eukaryota</taxon>
        <taxon>Viridiplantae</taxon>
        <taxon>Streptophyta</taxon>
        <taxon>Embryophyta</taxon>
        <taxon>Tracheophyta</taxon>
        <taxon>Spermatophyta</taxon>
        <taxon>Magnoliopsida</taxon>
        <taxon>eudicotyledons</taxon>
        <taxon>Gunneridae</taxon>
        <taxon>Pentapetalae</taxon>
        <taxon>rosids</taxon>
        <taxon>malvids</taxon>
        <taxon>Brassicales</taxon>
        <taxon>Brassicaceae</taxon>
        <taxon>Brassiceae</taxon>
        <taxon>Brassica</taxon>
    </lineage>
</organism>
<dbReference type="Gramene" id="CDX98187">
    <property type="protein sequence ID" value="CDX98187"/>
    <property type="gene ID" value="GSBRNA2T00105634001"/>
</dbReference>
<evidence type="ECO:0000259" key="1">
    <source>
        <dbReference type="Pfam" id="PF03478"/>
    </source>
</evidence>
<accession>A0A816LZX8</accession>
<evidence type="ECO:0000313" key="3">
    <source>
        <dbReference type="EMBL" id="KAH0868163.1"/>
    </source>
</evidence>
<dbReference type="Pfam" id="PF03478">
    <property type="entry name" value="Beta-prop_KIB1-4"/>
    <property type="match status" value="1"/>
</dbReference>
<proteinExistence type="predicted"/>
<dbReference type="InterPro" id="IPR050942">
    <property type="entry name" value="F-box_BR-signaling"/>
</dbReference>
<protein>
    <submittedName>
        <fullName evidence="2">(rape) hypothetical protein</fullName>
    </submittedName>
</protein>